<evidence type="ECO:0000313" key="6">
    <source>
        <dbReference type="EMBL" id="EEP27607.1"/>
    </source>
</evidence>
<comment type="caution">
    <text evidence="6">The sequence shown here is derived from an EMBL/GenBank/DDBJ whole genome shotgun (WGS) entry which is preliminary data.</text>
</comment>
<dbReference type="PANTHER" id="PTHR11061">
    <property type="entry name" value="RNA M5U METHYLTRANSFERASE"/>
    <property type="match status" value="1"/>
</dbReference>
<dbReference type="RefSeq" id="WP_006907279.1">
    <property type="nucleotide sequence ID" value="NZ_GG665867.1"/>
</dbReference>
<reference evidence="6" key="1">
    <citation type="submission" date="2009-04" db="EMBL/GenBank/DDBJ databases">
        <authorList>
            <person name="Weinstock G."/>
            <person name="Sodergren E."/>
            <person name="Clifton S."/>
            <person name="Fulton L."/>
            <person name="Fulton B."/>
            <person name="Courtney L."/>
            <person name="Fronick C."/>
            <person name="Harrison M."/>
            <person name="Strong C."/>
            <person name="Farmer C."/>
            <person name="Delahaunty K."/>
            <person name="Markovic C."/>
            <person name="Hall O."/>
            <person name="Minx P."/>
            <person name="Tomlinson C."/>
            <person name="Mitreva M."/>
            <person name="Nelson J."/>
            <person name="Hou S."/>
            <person name="Wollam A."/>
            <person name="Pepin K.H."/>
            <person name="Johnson M."/>
            <person name="Bhonagiri V."/>
            <person name="Nash W.E."/>
            <person name="Warren W."/>
            <person name="Chinwalla A."/>
            <person name="Mardis E.R."/>
            <person name="Wilson R.K."/>
        </authorList>
    </citation>
    <scope>NUCLEOTIDE SEQUENCE [LARGE SCALE GENOMIC DNA]</scope>
    <source>
        <strain evidence="6">DSM 14600</strain>
    </source>
</reference>
<accession>C4GDX8</accession>
<evidence type="ECO:0000256" key="2">
    <source>
        <dbReference type="ARBA" id="ARBA00022679"/>
    </source>
</evidence>
<dbReference type="Proteomes" id="UP000003494">
    <property type="component" value="Unassembled WGS sequence"/>
</dbReference>
<evidence type="ECO:0000256" key="5">
    <source>
        <dbReference type="PROSITE-ProRule" id="PRU10015"/>
    </source>
</evidence>
<dbReference type="Pfam" id="PF05958">
    <property type="entry name" value="tRNA_U5-meth_tr"/>
    <property type="match status" value="1"/>
</dbReference>
<dbReference type="Gene3D" id="2.40.50.1070">
    <property type="match status" value="1"/>
</dbReference>
<keyword evidence="1 4" id="KW-0489">Methyltransferase</keyword>
<organism evidence="6 7">
    <name type="scientific">Shuttleworthella satelles DSM 14600</name>
    <dbReference type="NCBI Taxonomy" id="626523"/>
    <lineage>
        <taxon>Bacteria</taxon>
        <taxon>Bacillati</taxon>
        <taxon>Bacillota</taxon>
        <taxon>Clostridia</taxon>
        <taxon>Lachnospirales</taxon>
        <taxon>Lachnospiraceae</taxon>
        <taxon>Shuttleworthella</taxon>
    </lineage>
</organism>
<dbReference type="EC" id="2.1.1.-" evidence="6"/>
<dbReference type="InterPro" id="IPR010280">
    <property type="entry name" value="U5_MeTrfase_fam"/>
</dbReference>
<feature type="binding site" evidence="4">
    <location>
        <position position="323"/>
    </location>
    <ligand>
        <name>S-adenosyl-L-methionine</name>
        <dbReference type="ChEBI" id="CHEBI:59789"/>
    </ligand>
</feature>
<evidence type="ECO:0000256" key="1">
    <source>
        <dbReference type="ARBA" id="ARBA00022603"/>
    </source>
</evidence>
<dbReference type="PROSITE" id="PS51687">
    <property type="entry name" value="SAM_MT_RNA_M5U"/>
    <property type="match status" value="1"/>
</dbReference>
<dbReference type="AlphaFoldDB" id="C4GDX8"/>
<dbReference type="eggNOG" id="COG2265">
    <property type="taxonomic scope" value="Bacteria"/>
</dbReference>
<dbReference type="GO" id="GO:0070041">
    <property type="term" value="F:rRNA (uridine-C5-)-methyltransferase activity"/>
    <property type="evidence" value="ECO:0007669"/>
    <property type="project" value="TreeGrafter"/>
</dbReference>
<evidence type="ECO:0000256" key="4">
    <source>
        <dbReference type="PROSITE-ProRule" id="PRU01024"/>
    </source>
</evidence>
<dbReference type="PROSITE" id="PS01230">
    <property type="entry name" value="TRMA_1"/>
    <property type="match status" value="1"/>
</dbReference>
<dbReference type="HOGENOM" id="CLU_014689_7_0_9"/>
<dbReference type="STRING" id="626523.GCWU000342_02304"/>
<evidence type="ECO:0000256" key="3">
    <source>
        <dbReference type="ARBA" id="ARBA00022691"/>
    </source>
</evidence>
<protein>
    <submittedName>
        <fullName evidence="6">23S rRNA (Uracil-5-)-methyltransferase RumA</fullName>
        <ecNumber evidence="6">2.1.1.-</ecNumber>
    </submittedName>
</protein>
<sequence length="394" mass="44135">MSRQVNALERCPYEKWCGGCSMQGLPYKEQLKRKEKEVADLLKAYGRPEPILGMNFPYYYRNKAHAVLGGSLKGKIVCGTYERGSHRIVNIDRCQIEDRECDQLIASVRELLPSFKVEPYNEDTGRGCLRHIIARRTADGGQIMLILVTAQAAFPSRKKFVSALRKAHPNITTILQNINGQSTSVVLGDRYEVLYGPGYIEDRLMGARFRISPGAFYQVNSQQTKKLYRLAVDMADLKGKERVLDTYCGTGTIGIAAAVDLARRTKEPMELIGVECNPAAVRDARINARVNGLRQARFVVADAGAFMLAEAEAGRSCDLVFMDPPRAGSTEEFLLALRRLVPEKIVYISCDPKTQARDLKYLDSAYAIRRIAPVDMFPFTDGIENVVLLEKIHF</sequence>
<dbReference type="GO" id="GO:0070475">
    <property type="term" value="P:rRNA base methylation"/>
    <property type="evidence" value="ECO:0007669"/>
    <property type="project" value="TreeGrafter"/>
</dbReference>
<keyword evidence="3 4" id="KW-0949">S-adenosyl-L-methionine</keyword>
<dbReference type="CDD" id="cd02440">
    <property type="entry name" value="AdoMet_MTases"/>
    <property type="match status" value="1"/>
</dbReference>
<dbReference type="NCBIfam" id="TIGR00479">
    <property type="entry name" value="rumA"/>
    <property type="match status" value="1"/>
</dbReference>
<evidence type="ECO:0000313" key="7">
    <source>
        <dbReference type="Proteomes" id="UP000003494"/>
    </source>
</evidence>
<keyword evidence="7" id="KW-1185">Reference proteome</keyword>
<dbReference type="FunFam" id="2.40.50.1070:FF:000003">
    <property type="entry name" value="23S rRNA (Uracil-5-)-methyltransferase RumA"/>
    <property type="match status" value="1"/>
</dbReference>
<dbReference type="SUPFAM" id="SSF53335">
    <property type="entry name" value="S-adenosyl-L-methionine-dependent methyltransferases"/>
    <property type="match status" value="1"/>
</dbReference>
<feature type="binding site" evidence="4">
    <location>
        <position position="218"/>
    </location>
    <ligand>
        <name>S-adenosyl-L-methionine</name>
        <dbReference type="ChEBI" id="CHEBI:59789"/>
    </ligand>
</feature>
<name>C4GDX8_9FIRM</name>
<feature type="active site" description="Nucleophile" evidence="4">
    <location>
        <position position="350"/>
    </location>
</feature>
<keyword evidence="2 4" id="KW-0808">Transferase</keyword>
<feature type="active site" evidence="5">
    <location>
        <position position="350"/>
    </location>
</feature>
<dbReference type="InterPro" id="IPR030390">
    <property type="entry name" value="MeTrfase_TrmA_AS"/>
</dbReference>
<dbReference type="Gene3D" id="3.40.50.150">
    <property type="entry name" value="Vaccinia Virus protein VP39"/>
    <property type="match status" value="1"/>
</dbReference>
<feature type="binding site" evidence="4">
    <location>
        <position position="275"/>
    </location>
    <ligand>
        <name>S-adenosyl-L-methionine</name>
        <dbReference type="ChEBI" id="CHEBI:59789"/>
    </ligand>
</feature>
<feature type="binding site" evidence="4">
    <location>
        <position position="247"/>
    </location>
    <ligand>
        <name>S-adenosyl-L-methionine</name>
        <dbReference type="ChEBI" id="CHEBI:59789"/>
    </ligand>
</feature>
<comment type="similarity">
    <text evidence="4">Belongs to the class I-like SAM-binding methyltransferase superfamily. RNA M5U methyltransferase family.</text>
</comment>
<proteinExistence type="inferred from homology"/>
<gene>
    <name evidence="6" type="primary">rumA</name>
    <name evidence="6" type="ORF">GCWU000342_02304</name>
</gene>
<dbReference type="PANTHER" id="PTHR11061:SF30">
    <property type="entry name" value="TRNA (URACIL(54)-C(5))-METHYLTRANSFERASE"/>
    <property type="match status" value="1"/>
</dbReference>
<dbReference type="EMBL" id="ACIP02000007">
    <property type="protein sequence ID" value="EEP27607.1"/>
    <property type="molecule type" value="Genomic_DNA"/>
</dbReference>
<dbReference type="InterPro" id="IPR029063">
    <property type="entry name" value="SAM-dependent_MTases_sf"/>
</dbReference>